<evidence type="ECO:0000313" key="2">
    <source>
        <dbReference type="Proteomes" id="UP000286974"/>
    </source>
</evidence>
<evidence type="ECO:0000313" key="1">
    <source>
        <dbReference type="EMBL" id="GAY74279.1"/>
    </source>
</evidence>
<keyword evidence="2" id="KW-1185">Reference proteome</keyword>
<dbReference type="AlphaFoldDB" id="A0A401FPG1"/>
<comment type="caution">
    <text evidence="1">The sequence shown here is derived from an EMBL/GenBank/DDBJ whole genome shotgun (WGS) entry which is preliminary data.</text>
</comment>
<dbReference type="EMBL" id="BEXA01000008">
    <property type="protein sequence ID" value="GAY74279.1"/>
    <property type="molecule type" value="Genomic_DNA"/>
</dbReference>
<proteinExistence type="predicted"/>
<reference evidence="1 2" key="1">
    <citation type="submission" date="2017-11" db="EMBL/GenBank/DDBJ databases">
        <title>Draft Genome Sequence of Lactobacillus curieae NBRC 111893 isolated from Koso, a Japanese sugar-Vegetable Fermented Beverage.</title>
        <authorList>
            <person name="Chiou T.Y."/>
            <person name="Oshima K."/>
            <person name="Suda W."/>
            <person name="Hattori M."/>
            <person name="Takahashi T."/>
        </authorList>
    </citation>
    <scope>NUCLEOTIDE SEQUENCE [LARGE SCALE GENOMIC DNA]</scope>
    <source>
        <strain evidence="1 2">NBRC111893</strain>
    </source>
</reference>
<accession>A0A401FPG1</accession>
<dbReference type="RefSeq" id="WP_125008946.1">
    <property type="nucleotide sequence ID" value="NZ_BEXA01000008.1"/>
</dbReference>
<gene>
    <name evidence="1" type="ORF">NBRC111893_2425</name>
</gene>
<dbReference type="Proteomes" id="UP000286974">
    <property type="component" value="Unassembled WGS sequence"/>
</dbReference>
<name>A0A401FPG1_9LACO</name>
<protein>
    <submittedName>
        <fullName evidence="1">Uncharacterized protein</fullName>
    </submittedName>
</protein>
<dbReference type="OrthoDB" id="2280446at2"/>
<sequence length="239" mass="26049">MTQIKHRSDVHFVVSIKALTNDGVFPDVAIAVQGKDTNSTAKTYASLEDLSVDFPENTKTYAQAEAIFDVDSFNNNLLEVITYPNAPVATPSNVQVTPTNSGAQVTATTTPGIVSAMQGHMWDGFKYLITDDVPEADLEALTDALYDAQRVMLFVQAKSVDDFVKLQTHVASYQNKPNKLGNTAILVDASDNRFPAAQLVAYASTNVPTDIMHISNLSEMAVDQILVMMMLTKLLVLMD</sequence>
<organism evidence="1 2">
    <name type="scientific">Lentilactobacillus kosonis</name>
    <dbReference type="NCBI Taxonomy" id="2810561"/>
    <lineage>
        <taxon>Bacteria</taxon>
        <taxon>Bacillati</taxon>
        <taxon>Bacillota</taxon>
        <taxon>Bacilli</taxon>
        <taxon>Lactobacillales</taxon>
        <taxon>Lactobacillaceae</taxon>
        <taxon>Lentilactobacillus</taxon>
    </lineage>
</organism>